<comment type="caution">
    <text evidence="2">The sequence shown here is derived from an EMBL/GenBank/DDBJ whole genome shotgun (WGS) entry which is preliminary data.</text>
</comment>
<dbReference type="PROSITE" id="PS50943">
    <property type="entry name" value="HTH_CROC1"/>
    <property type="match status" value="1"/>
</dbReference>
<dbReference type="SUPFAM" id="SSF47413">
    <property type="entry name" value="lambda repressor-like DNA-binding domains"/>
    <property type="match status" value="1"/>
</dbReference>
<protein>
    <submittedName>
        <fullName evidence="2">Cro/C1-type HTH DNA-binding domain protein</fullName>
    </submittedName>
</protein>
<dbReference type="AlphaFoldDB" id="A0A090ZAM4"/>
<dbReference type="EMBL" id="JMQA01000035">
    <property type="protein sequence ID" value="KFN07265.1"/>
    <property type="molecule type" value="Genomic_DNA"/>
</dbReference>
<dbReference type="Pfam" id="PF13443">
    <property type="entry name" value="HTH_26"/>
    <property type="match status" value="1"/>
</dbReference>
<feature type="domain" description="HTH cro/C1-type" evidence="1">
    <location>
        <begin position="19"/>
        <end position="62"/>
    </location>
</feature>
<reference evidence="2 3" key="1">
    <citation type="submission" date="2014-04" db="EMBL/GenBank/DDBJ databases">
        <authorList>
            <person name="Bishop-Lilly K.A."/>
            <person name="Broomall S.M."/>
            <person name="Chain P.S."/>
            <person name="Chertkov O."/>
            <person name="Coyne S.R."/>
            <person name="Daligault H.E."/>
            <person name="Davenport K.W."/>
            <person name="Erkkila T."/>
            <person name="Frey K.G."/>
            <person name="Gibbons H.S."/>
            <person name="Gu W."/>
            <person name="Jaissle J."/>
            <person name="Johnson S.L."/>
            <person name="Koroleva G.I."/>
            <person name="Ladner J.T."/>
            <person name="Lo C.-C."/>
            <person name="Minogue T.D."/>
            <person name="Munk C."/>
            <person name="Palacios G.F."/>
            <person name="Redden C.L."/>
            <person name="Rosenzweig C.N."/>
            <person name="Scholz M.B."/>
            <person name="Teshima H."/>
            <person name="Xu Y."/>
        </authorList>
    </citation>
    <scope>NUCLEOTIDE SEQUENCE [LARGE SCALE GENOMIC DNA]</scope>
    <source>
        <strain evidence="2 3">8244</strain>
    </source>
</reference>
<dbReference type="GeneID" id="77009432"/>
<dbReference type="Proteomes" id="UP000029278">
    <property type="component" value="Unassembled WGS sequence"/>
</dbReference>
<sequence length="76" mass="8778">MLRLKLDKLLFDRRLNANQLSKLTGIRYPTILDMEANKSKAWSPENLNRIMIALDLDSVEELIEYVKEESTNSPGN</sequence>
<dbReference type="InterPro" id="IPR010982">
    <property type="entry name" value="Lambda_DNA-bd_dom_sf"/>
</dbReference>
<proteinExistence type="predicted"/>
<name>A0A090ZAM4_PAEMA</name>
<dbReference type="GO" id="GO:0003677">
    <property type="term" value="F:DNA binding"/>
    <property type="evidence" value="ECO:0007669"/>
    <property type="project" value="UniProtKB-KW"/>
</dbReference>
<evidence type="ECO:0000259" key="1">
    <source>
        <dbReference type="PROSITE" id="PS50943"/>
    </source>
</evidence>
<dbReference type="HOGENOM" id="CLU_066192_31_4_9"/>
<dbReference type="OrthoDB" id="9804186at2"/>
<evidence type="ECO:0000313" key="2">
    <source>
        <dbReference type="EMBL" id="KFN07265.1"/>
    </source>
</evidence>
<dbReference type="STRING" id="44252.DJ90_5647"/>
<dbReference type="PATRIC" id="fig|44252.3.peg.3881"/>
<dbReference type="InterPro" id="IPR001387">
    <property type="entry name" value="Cro/C1-type_HTH"/>
</dbReference>
<keyword evidence="3" id="KW-1185">Reference proteome</keyword>
<dbReference type="RefSeq" id="WP_036625942.1">
    <property type="nucleotide sequence ID" value="NZ_JAKOBR010000029.1"/>
</dbReference>
<organism evidence="2 3">
    <name type="scientific">Paenibacillus macerans</name>
    <name type="common">Bacillus macerans</name>
    <dbReference type="NCBI Taxonomy" id="44252"/>
    <lineage>
        <taxon>Bacteria</taxon>
        <taxon>Bacillati</taxon>
        <taxon>Bacillota</taxon>
        <taxon>Bacilli</taxon>
        <taxon>Bacillales</taxon>
        <taxon>Paenibacillaceae</taxon>
        <taxon>Paenibacillus</taxon>
    </lineage>
</organism>
<accession>A0A090ZAM4</accession>
<dbReference type="Gene3D" id="1.10.260.40">
    <property type="entry name" value="lambda repressor-like DNA-binding domains"/>
    <property type="match status" value="1"/>
</dbReference>
<gene>
    <name evidence="2" type="ORF">DJ90_5647</name>
</gene>
<evidence type="ECO:0000313" key="3">
    <source>
        <dbReference type="Proteomes" id="UP000029278"/>
    </source>
</evidence>
<keyword evidence="2" id="KW-0238">DNA-binding</keyword>